<dbReference type="Pfam" id="PF13669">
    <property type="entry name" value="Glyoxalase_4"/>
    <property type="match status" value="1"/>
</dbReference>
<name>A0ABX2MZV1_9SPHN</name>
<feature type="domain" description="VOC" evidence="1">
    <location>
        <begin position="8"/>
        <end position="134"/>
    </location>
</feature>
<keyword evidence="3" id="KW-1185">Reference proteome</keyword>
<dbReference type="InterPro" id="IPR029068">
    <property type="entry name" value="Glyas_Bleomycin-R_OHBP_Dase"/>
</dbReference>
<gene>
    <name evidence="2" type="ORF">HUO14_03565</name>
</gene>
<reference evidence="2 3" key="1">
    <citation type="submission" date="2020-06" db="EMBL/GenBank/DDBJ databases">
        <authorList>
            <person name="Kim S.-J."/>
            <person name="Park S.-J."/>
        </authorList>
    </citation>
    <scope>NUCLEOTIDE SEQUENCE [LARGE SCALE GENOMIC DNA]</scope>
    <source>
        <strain evidence="2 3">SW-151</strain>
    </source>
</reference>
<proteinExistence type="predicted"/>
<comment type="caution">
    <text evidence="2">The sequence shown here is derived from an EMBL/GenBank/DDBJ whole genome shotgun (WGS) entry which is preliminary data.</text>
</comment>
<organism evidence="2 3">
    <name type="scientific">Parasphingorhabdus flavimaris</name>
    <dbReference type="NCBI Taxonomy" id="266812"/>
    <lineage>
        <taxon>Bacteria</taxon>
        <taxon>Pseudomonadati</taxon>
        <taxon>Pseudomonadota</taxon>
        <taxon>Alphaproteobacteria</taxon>
        <taxon>Sphingomonadales</taxon>
        <taxon>Sphingomonadaceae</taxon>
        <taxon>Parasphingorhabdus</taxon>
    </lineage>
</organism>
<dbReference type="EMBL" id="JABWMH010000001">
    <property type="protein sequence ID" value="NVD26985.1"/>
    <property type="molecule type" value="Genomic_DNA"/>
</dbReference>
<dbReference type="RefSeq" id="WP_176278483.1">
    <property type="nucleotide sequence ID" value="NZ_JABWMH010000001.1"/>
</dbReference>
<evidence type="ECO:0000313" key="3">
    <source>
        <dbReference type="Proteomes" id="UP000652427"/>
    </source>
</evidence>
<protein>
    <submittedName>
        <fullName evidence="2">VOC family protein</fullName>
    </submittedName>
</protein>
<dbReference type="Gene3D" id="3.10.180.10">
    <property type="entry name" value="2,3-Dihydroxybiphenyl 1,2-Dioxygenase, domain 1"/>
    <property type="match status" value="1"/>
</dbReference>
<evidence type="ECO:0000259" key="1">
    <source>
        <dbReference type="PROSITE" id="PS51819"/>
    </source>
</evidence>
<evidence type="ECO:0000313" key="2">
    <source>
        <dbReference type="EMBL" id="NVD26985.1"/>
    </source>
</evidence>
<dbReference type="PROSITE" id="PS51819">
    <property type="entry name" value="VOC"/>
    <property type="match status" value="1"/>
</dbReference>
<dbReference type="SUPFAM" id="SSF54593">
    <property type="entry name" value="Glyoxalase/Bleomycin resistance protein/Dihydroxybiphenyl dioxygenase"/>
    <property type="match status" value="1"/>
</dbReference>
<dbReference type="InterPro" id="IPR037523">
    <property type="entry name" value="VOC_core"/>
</dbReference>
<dbReference type="Proteomes" id="UP000652427">
    <property type="component" value="Unassembled WGS sequence"/>
</dbReference>
<accession>A0ABX2MZV1</accession>
<sequence>MTNPLTTGVHHVGLALPDIDAARDFFCDALGYDGVGGVPDYPAHFISDGSTLITLWQVSDPASATPFDRKKNIGLHHLAIGVADEAALATVFDRVSAWPGVAIEFDPCPIGEGSTVRHFICAIPGGARVEFATPFA</sequence>